<keyword evidence="2" id="KW-1185">Reference proteome</keyword>
<gene>
    <name evidence="1" type="ORF">QFC21_006235</name>
</gene>
<reference evidence="1" key="1">
    <citation type="submission" date="2023-04" db="EMBL/GenBank/DDBJ databases">
        <title>Draft Genome sequencing of Naganishia species isolated from polar environments using Oxford Nanopore Technology.</title>
        <authorList>
            <person name="Leo P."/>
            <person name="Venkateswaran K."/>
        </authorList>
    </citation>
    <scope>NUCLEOTIDE SEQUENCE</scope>
    <source>
        <strain evidence="1">MNA-CCFEE 5423</strain>
    </source>
</reference>
<protein>
    <submittedName>
        <fullName evidence="1">Uncharacterized protein</fullName>
    </submittedName>
</protein>
<dbReference type="Proteomes" id="UP001227268">
    <property type="component" value="Unassembled WGS sequence"/>
</dbReference>
<name>A0ACC2V3L5_9TREE</name>
<evidence type="ECO:0000313" key="1">
    <source>
        <dbReference type="EMBL" id="KAJ9093862.1"/>
    </source>
</evidence>
<comment type="caution">
    <text evidence="1">The sequence shown here is derived from an EMBL/GenBank/DDBJ whole genome shotgun (WGS) entry which is preliminary data.</text>
</comment>
<sequence length="377" mass="41916">MPEETVKFWMSELALALDYLHSKKIVHRDIKPDNILLDEKGHVHITDFNIAVHFSERRMLTGIAGSLAYMAPEVLTKRGYSQQVDWWSLGVCAFELIIGKRPFRGRTNTNLTESIMMEQLHWPDDVGAKISPDGQRAIRAWLERDMHYRLGYKLGGGGIEDIKAHPWFRGIDWDAVYRKEAQPPFEPDPKKANFDATHELEELLLEENPLKARKRKQGQDLETLSKEMRMMEEHFTIFDYTKKDRKSYYHPKNMSVGATTTSTTVQSVSTNATLAPSSASAAASATPGLLLPRRSVSPGEKTQYCSTSGLDIEAQIADGGGVAAMRGLKSPSTPASVVVMPVPVRSTASPEESIPMKPLVSGLRGGSGSKRTLMMTV</sequence>
<accession>A0ACC2V3L5</accession>
<evidence type="ECO:0000313" key="2">
    <source>
        <dbReference type="Proteomes" id="UP001227268"/>
    </source>
</evidence>
<proteinExistence type="predicted"/>
<dbReference type="EMBL" id="JASBWT010000028">
    <property type="protein sequence ID" value="KAJ9093862.1"/>
    <property type="molecule type" value="Genomic_DNA"/>
</dbReference>
<organism evidence="1 2">
    <name type="scientific">Naganishia friedmannii</name>
    <dbReference type="NCBI Taxonomy" id="89922"/>
    <lineage>
        <taxon>Eukaryota</taxon>
        <taxon>Fungi</taxon>
        <taxon>Dikarya</taxon>
        <taxon>Basidiomycota</taxon>
        <taxon>Agaricomycotina</taxon>
        <taxon>Tremellomycetes</taxon>
        <taxon>Filobasidiales</taxon>
        <taxon>Filobasidiaceae</taxon>
        <taxon>Naganishia</taxon>
    </lineage>
</organism>